<dbReference type="SUPFAM" id="SSF52038">
    <property type="entry name" value="Barstar-related"/>
    <property type="match status" value="1"/>
</dbReference>
<organism evidence="3 4">
    <name type="scientific">Steroidobacter flavus</name>
    <dbReference type="NCBI Taxonomy" id="1842136"/>
    <lineage>
        <taxon>Bacteria</taxon>
        <taxon>Pseudomonadati</taxon>
        <taxon>Pseudomonadota</taxon>
        <taxon>Gammaproteobacteria</taxon>
        <taxon>Steroidobacterales</taxon>
        <taxon>Steroidobacteraceae</taxon>
        <taxon>Steroidobacter</taxon>
    </lineage>
</organism>
<protein>
    <submittedName>
        <fullName evidence="3">Barstar family protein</fullName>
    </submittedName>
</protein>
<dbReference type="InterPro" id="IPR000468">
    <property type="entry name" value="Barstar"/>
</dbReference>
<reference evidence="4" key="1">
    <citation type="journal article" date="2019" name="Int. J. Syst. Evol. Microbiol.">
        <title>The Global Catalogue of Microorganisms (GCM) 10K type strain sequencing project: providing services to taxonomists for standard genome sequencing and annotation.</title>
        <authorList>
            <consortium name="The Broad Institute Genomics Platform"/>
            <consortium name="The Broad Institute Genome Sequencing Center for Infectious Disease"/>
            <person name="Wu L."/>
            <person name="Ma J."/>
        </authorList>
    </citation>
    <scope>NUCLEOTIDE SEQUENCE [LARGE SCALE GENOMIC DNA]</scope>
    <source>
        <strain evidence="4">CGMCC 1.10759</strain>
    </source>
</reference>
<comment type="similarity">
    <text evidence="1">Belongs to the barstar family.</text>
</comment>
<evidence type="ECO:0000313" key="4">
    <source>
        <dbReference type="Proteomes" id="UP001595904"/>
    </source>
</evidence>
<feature type="domain" description="Barstar (barnase inhibitor)" evidence="2">
    <location>
        <begin position="5"/>
        <end position="105"/>
    </location>
</feature>
<keyword evidence="4" id="KW-1185">Reference proteome</keyword>
<evidence type="ECO:0000313" key="3">
    <source>
        <dbReference type="EMBL" id="MFC4310517.1"/>
    </source>
</evidence>
<dbReference type="Proteomes" id="UP001595904">
    <property type="component" value="Unassembled WGS sequence"/>
</dbReference>
<dbReference type="Gene3D" id="3.30.370.10">
    <property type="entry name" value="Barstar-like"/>
    <property type="match status" value="1"/>
</dbReference>
<dbReference type="RefSeq" id="WP_380598066.1">
    <property type="nucleotide sequence ID" value="NZ_JBHSDU010000003.1"/>
</dbReference>
<accession>A0ABV8SU43</accession>
<name>A0ABV8SU43_9GAMM</name>
<gene>
    <name evidence="3" type="ORF">ACFPN2_15610</name>
</gene>
<proteinExistence type="inferred from homology"/>
<dbReference type="EMBL" id="JBHSDU010000003">
    <property type="protein sequence ID" value="MFC4310517.1"/>
    <property type="molecule type" value="Genomic_DNA"/>
</dbReference>
<comment type="caution">
    <text evidence="3">The sequence shown here is derived from an EMBL/GenBank/DDBJ whole genome shotgun (WGS) entry which is preliminary data.</text>
</comment>
<sequence>MIVTSVKIDCARITDWPSFHAVFAETFGFPAFYGKNISAWIDCLTSLDAPEEGMTTLHCAPGTVVTLRLDHVRDFRKRCPEQYAALIECSAFVNWRRNEKDLASVLALSFHD</sequence>
<evidence type="ECO:0000256" key="1">
    <source>
        <dbReference type="ARBA" id="ARBA00006845"/>
    </source>
</evidence>
<evidence type="ECO:0000259" key="2">
    <source>
        <dbReference type="Pfam" id="PF01337"/>
    </source>
</evidence>
<dbReference type="Pfam" id="PF01337">
    <property type="entry name" value="Barstar"/>
    <property type="match status" value="1"/>
</dbReference>
<dbReference type="InterPro" id="IPR035905">
    <property type="entry name" value="Barstar-like_sf"/>
</dbReference>